<keyword evidence="2 5" id="KW-0812">Transmembrane</keyword>
<keyword evidence="7" id="KW-0436">Ligase</keyword>
<proteinExistence type="predicted"/>
<keyword evidence="3 5" id="KW-1133">Transmembrane helix</keyword>
<keyword evidence="4 5" id="KW-0472">Membrane</keyword>
<feature type="transmembrane region" description="Helical" evidence="5">
    <location>
        <begin position="126"/>
        <end position="142"/>
    </location>
</feature>
<evidence type="ECO:0000256" key="3">
    <source>
        <dbReference type="ARBA" id="ARBA00022989"/>
    </source>
</evidence>
<reference evidence="7 8" key="1">
    <citation type="submission" date="2021-07" db="EMBL/GenBank/DDBJ databases">
        <authorList>
            <person name="Kim M.K."/>
        </authorList>
    </citation>
    <scope>NUCLEOTIDE SEQUENCE [LARGE SCALE GENOMIC DNA]</scope>
    <source>
        <strain evidence="7 8">HLY7-15</strain>
    </source>
</reference>
<dbReference type="RefSeq" id="WP_199109784.1">
    <property type="nucleotide sequence ID" value="NZ_JAHWXQ010000002.1"/>
</dbReference>
<feature type="transmembrane region" description="Helical" evidence="5">
    <location>
        <begin position="298"/>
        <end position="316"/>
    </location>
</feature>
<accession>A0ABS6XCQ8</accession>
<dbReference type="InterPro" id="IPR007016">
    <property type="entry name" value="O-antigen_ligase-rel_domated"/>
</dbReference>
<organism evidence="7 8">
    <name type="scientific">Pontibacter populi</name>
    <dbReference type="NCBI Taxonomy" id="890055"/>
    <lineage>
        <taxon>Bacteria</taxon>
        <taxon>Pseudomonadati</taxon>
        <taxon>Bacteroidota</taxon>
        <taxon>Cytophagia</taxon>
        <taxon>Cytophagales</taxon>
        <taxon>Hymenobacteraceae</taxon>
        <taxon>Pontibacter</taxon>
    </lineage>
</organism>
<dbReference type="Pfam" id="PF04932">
    <property type="entry name" value="Wzy_C"/>
    <property type="match status" value="1"/>
</dbReference>
<feature type="domain" description="O-antigen ligase-related" evidence="6">
    <location>
        <begin position="113"/>
        <end position="279"/>
    </location>
</feature>
<dbReference type="GO" id="GO:0016874">
    <property type="term" value="F:ligase activity"/>
    <property type="evidence" value="ECO:0007669"/>
    <property type="project" value="UniProtKB-KW"/>
</dbReference>
<comment type="subcellular location">
    <subcellularLocation>
        <location evidence="1">Membrane</location>
        <topology evidence="1">Multi-pass membrane protein</topology>
    </subcellularLocation>
</comment>
<evidence type="ECO:0000256" key="5">
    <source>
        <dbReference type="SAM" id="Phobius"/>
    </source>
</evidence>
<keyword evidence="8" id="KW-1185">Reference proteome</keyword>
<evidence type="ECO:0000259" key="6">
    <source>
        <dbReference type="Pfam" id="PF04932"/>
    </source>
</evidence>
<dbReference type="InterPro" id="IPR051533">
    <property type="entry name" value="WaaL-like"/>
</dbReference>
<feature type="transmembrane region" description="Helical" evidence="5">
    <location>
        <begin position="321"/>
        <end position="338"/>
    </location>
</feature>
<evidence type="ECO:0000256" key="4">
    <source>
        <dbReference type="ARBA" id="ARBA00023136"/>
    </source>
</evidence>
<dbReference type="EMBL" id="JAHWXQ010000002">
    <property type="protein sequence ID" value="MBW3365283.1"/>
    <property type="molecule type" value="Genomic_DNA"/>
</dbReference>
<feature type="transmembrane region" description="Helical" evidence="5">
    <location>
        <begin position="76"/>
        <end position="95"/>
    </location>
</feature>
<name>A0ABS6XCQ8_9BACT</name>
<evidence type="ECO:0000313" key="8">
    <source>
        <dbReference type="Proteomes" id="UP000774935"/>
    </source>
</evidence>
<evidence type="ECO:0000313" key="7">
    <source>
        <dbReference type="EMBL" id="MBW3365283.1"/>
    </source>
</evidence>
<feature type="transmembrane region" description="Helical" evidence="5">
    <location>
        <begin position="272"/>
        <end position="292"/>
    </location>
</feature>
<comment type="caution">
    <text evidence="7">The sequence shown here is derived from an EMBL/GenBank/DDBJ whole genome shotgun (WGS) entry which is preliminary data.</text>
</comment>
<evidence type="ECO:0000256" key="2">
    <source>
        <dbReference type="ARBA" id="ARBA00022692"/>
    </source>
</evidence>
<dbReference type="PANTHER" id="PTHR37422:SF13">
    <property type="entry name" value="LIPOPOLYSACCHARIDE BIOSYNTHESIS PROTEIN PA4999-RELATED"/>
    <property type="match status" value="1"/>
</dbReference>
<protein>
    <submittedName>
        <fullName evidence="7">O-antigen ligase family protein</fullName>
    </submittedName>
</protein>
<feature type="transmembrane region" description="Helical" evidence="5">
    <location>
        <begin position="101"/>
        <end position="121"/>
    </location>
</feature>
<dbReference type="PANTHER" id="PTHR37422">
    <property type="entry name" value="TEICHURONIC ACID BIOSYNTHESIS PROTEIN TUAE"/>
    <property type="match status" value="1"/>
</dbReference>
<sequence>MKDIEHKISLLLVPLVVFTSGEVTKAKLSQILSAFVCATILAATIALGISTYKFVNGADLSTFFYHQLANNIGMHAVYLSCYLAFSFFVVLHFFTNQRHNKHTTLIFLLIEAYIIILLILLSSKTILATLIVSIVVYVFITLDSGKKLWYGSVASVFIGIVLVVTLVNTPYTSTRFKQIVDTKFDVLNEEKFNYDTEFNGLSLRLLLWKFAFLINERENAHIFGVGTGDSKEKLNEIYREYNLYLGNTNNVGDTGYFNYNTHSQFVETYLKIGLAGLLFSIIYYVYLLYFSIKNKSPLFTTWLIIFIAFSITETTLEVNKGIAYFAFFNSVFIFYLRASGSATGEAIT</sequence>
<gene>
    <name evidence="7" type="ORF">KYK27_09520</name>
</gene>
<evidence type="ECO:0000256" key="1">
    <source>
        <dbReference type="ARBA" id="ARBA00004141"/>
    </source>
</evidence>
<feature type="transmembrane region" description="Helical" evidence="5">
    <location>
        <begin position="31"/>
        <end position="55"/>
    </location>
</feature>
<feature type="transmembrane region" description="Helical" evidence="5">
    <location>
        <begin position="148"/>
        <end position="167"/>
    </location>
</feature>
<dbReference type="Proteomes" id="UP000774935">
    <property type="component" value="Unassembled WGS sequence"/>
</dbReference>